<gene>
    <name evidence="6" type="ORF">F2P81_011805</name>
</gene>
<dbReference type="EMBL" id="VEVO01000010">
    <property type="protein sequence ID" value="KAF0036493.1"/>
    <property type="molecule type" value="Genomic_DNA"/>
</dbReference>
<evidence type="ECO:0000256" key="2">
    <source>
        <dbReference type="ARBA" id="ARBA00022771"/>
    </source>
</evidence>
<proteinExistence type="predicted"/>
<reference evidence="6 7" key="1">
    <citation type="submission" date="2019-06" db="EMBL/GenBank/DDBJ databases">
        <title>Draft genomes of female and male turbot (Scophthalmus maximus).</title>
        <authorList>
            <person name="Xu H."/>
            <person name="Xu X.-W."/>
            <person name="Shao C."/>
            <person name="Chen S."/>
        </authorList>
    </citation>
    <scope>NUCLEOTIDE SEQUENCE [LARGE SCALE GENOMIC DNA]</scope>
    <source>
        <strain evidence="6">Ysfricsl-2016a</strain>
        <tissue evidence="6">Blood</tissue>
    </source>
</reference>
<accession>A0A6A4SR72</accession>
<dbReference type="InterPro" id="IPR036236">
    <property type="entry name" value="Znf_C2H2_sf"/>
</dbReference>
<feature type="region of interest" description="Disordered" evidence="4">
    <location>
        <begin position="52"/>
        <end position="74"/>
    </location>
</feature>
<sequence>MDANKILNGGFTFKKLPNGSIDKSEMICVFCRCELSYHRSTSSLKYHLMTKHTADANSPPPRQSQATMDDFRRR</sequence>
<evidence type="ECO:0000313" key="6">
    <source>
        <dbReference type="EMBL" id="KAF0036493.1"/>
    </source>
</evidence>
<keyword evidence="2" id="KW-0863">Zinc-finger</keyword>
<feature type="domain" description="BED-type" evidence="5">
    <location>
        <begin position="21"/>
        <end position="53"/>
    </location>
</feature>
<evidence type="ECO:0000313" key="7">
    <source>
        <dbReference type="Proteomes" id="UP000438429"/>
    </source>
</evidence>
<protein>
    <recommendedName>
        <fullName evidence="5">BED-type domain-containing protein</fullName>
    </recommendedName>
</protein>
<evidence type="ECO:0000256" key="3">
    <source>
        <dbReference type="ARBA" id="ARBA00022833"/>
    </source>
</evidence>
<evidence type="ECO:0000256" key="1">
    <source>
        <dbReference type="ARBA" id="ARBA00022723"/>
    </source>
</evidence>
<name>A0A6A4SR72_SCOMX</name>
<dbReference type="SUPFAM" id="SSF57667">
    <property type="entry name" value="beta-beta-alpha zinc fingers"/>
    <property type="match status" value="1"/>
</dbReference>
<organism evidence="6 7">
    <name type="scientific">Scophthalmus maximus</name>
    <name type="common">Turbot</name>
    <name type="synonym">Psetta maxima</name>
    <dbReference type="NCBI Taxonomy" id="52904"/>
    <lineage>
        <taxon>Eukaryota</taxon>
        <taxon>Metazoa</taxon>
        <taxon>Chordata</taxon>
        <taxon>Craniata</taxon>
        <taxon>Vertebrata</taxon>
        <taxon>Euteleostomi</taxon>
        <taxon>Actinopterygii</taxon>
        <taxon>Neopterygii</taxon>
        <taxon>Teleostei</taxon>
        <taxon>Neoteleostei</taxon>
        <taxon>Acanthomorphata</taxon>
        <taxon>Carangaria</taxon>
        <taxon>Pleuronectiformes</taxon>
        <taxon>Pleuronectoidei</taxon>
        <taxon>Scophthalmidae</taxon>
        <taxon>Scophthalmus</taxon>
    </lineage>
</organism>
<dbReference type="InterPro" id="IPR003656">
    <property type="entry name" value="Znf_BED"/>
</dbReference>
<comment type="caution">
    <text evidence="6">The sequence shown here is derived from an EMBL/GenBank/DDBJ whole genome shotgun (WGS) entry which is preliminary data.</text>
</comment>
<evidence type="ECO:0000259" key="5">
    <source>
        <dbReference type="Pfam" id="PF02892"/>
    </source>
</evidence>
<dbReference type="GO" id="GO:0008270">
    <property type="term" value="F:zinc ion binding"/>
    <property type="evidence" value="ECO:0007669"/>
    <property type="project" value="UniProtKB-KW"/>
</dbReference>
<dbReference type="GO" id="GO:0003677">
    <property type="term" value="F:DNA binding"/>
    <property type="evidence" value="ECO:0007669"/>
    <property type="project" value="InterPro"/>
</dbReference>
<evidence type="ECO:0000256" key="4">
    <source>
        <dbReference type="SAM" id="MobiDB-lite"/>
    </source>
</evidence>
<dbReference type="Pfam" id="PF02892">
    <property type="entry name" value="zf-BED"/>
    <property type="match status" value="1"/>
</dbReference>
<dbReference type="AlphaFoldDB" id="A0A6A4SR72"/>
<keyword evidence="3" id="KW-0862">Zinc</keyword>
<keyword evidence="1" id="KW-0479">Metal-binding</keyword>
<dbReference type="Proteomes" id="UP000438429">
    <property type="component" value="Unassembled WGS sequence"/>
</dbReference>